<evidence type="ECO:0000256" key="1">
    <source>
        <dbReference type="ARBA" id="ARBA00022737"/>
    </source>
</evidence>
<evidence type="ECO:0000313" key="4">
    <source>
        <dbReference type="Proteomes" id="UP001187192"/>
    </source>
</evidence>
<organism evidence="3 4">
    <name type="scientific">Ficus carica</name>
    <name type="common">Common fig</name>
    <dbReference type="NCBI Taxonomy" id="3494"/>
    <lineage>
        <taxon>Eukaryota</taxon>
        <taxon>Viridiplantae</taxon>
        <taxon>Streptophyta</taxon>
        <taxon>Embryophyta</taxon>
        <taxon>Tracheophyta</taxon>
        <taxon>Spermatophyta</taxon>
        <taxon>Magnoliopsida</taxon>
        <taxon>eudicotyledons</taxon>
        <taxon>Gunneridae</taxon>
        <taxon>Pentapetalae</taxon>
        <taxon>rosids</taxon>
        <taxon>fabids</taxon>
        <taxon>Rosales</taxon>
        <taxon>Moraceae</taxon>
        <taxon>Ficeae</taxon>
        <taxon>Ficus</taxon>
    </lineage>
</organism>
<dbReference type="PANTHER" id="PTHR47926">
    <property type="entry name" value="PENTATRICOPEPTIDE REPEAT-CONTAINING PROTEIN"/>
    <property type="match status" value="1"/>
</dbReference>
<keyword evidence="4" id="KW-1185">Reference proteome</keyword>
<proteinExistence type="predicted"/>
<gene>
    <name evidence="3" type="ORF">TIFTF001_039449</name>
</gene>
<dbReference type="NCBIfam" id="TIGR00756">
    <property type="entry name" value="PPR"/>
    <property type="match status" value="1"/>
</dbReference>
<protein>
    <recommendedName>
        <fullName evidence="5">Pentatricopeptide repeat-containing protein</fullName>
    </recommendedName>
</protein>
<dbReference type="Gene3D" id="1.25.40.10">
    <property type="entry name" value="Tetratricopeptide repeat domain"/>
    <property type="match status" value="1"/>
</dbReference>
<reference evidence="3" key="1">
    <citation type="submission" date="2023-07" db="EMBL/GenBank/DDBJ databases">
        <title>draft genome sequence of fig (Ficus carica).</title>
        <authorList>
            <person name="Takahashi T."/>
            <person name="Nishimura K."/>
        </authorList>
    </citation>
    <scope>NUCLEOTIDE SEQUENCE</scope>
</reference>
<feature type="repeat" description="PPR" evidence="2">
    <location>
        <begin position="62"/>
        <end position="96"/>
    </location>
</feature>
<evidence type="ECO:0000256" key="2">
    <source>
        <dbReference type="PROSITE-ProRule" id="PRU00708"/>
    </source>
</evidence>
<evidence type="ECO:0000313" key="3">
    <source>
        <dbReference type="EMBL" id="GMN70404.1"/>
    </source>
</evidence>
<evidence type="ECO:0008006" key="5">
    <source>
        <dbReference type="Google" id="ProtNLM"/>
    </source>
</evidence>
<sequence length="111" mass="12626">MMESAFHLSKLHDLVINKHFHAHIFKLGFISHVYVATSLLNAYAITSFADACKLFDEMPERNTVTCNTMIVGYLRLGDVEKANSVFIEMPERDLTSWSSMIAAYTKGRTYT</sequence>
<dbReference type="GO" id="GO:0009451">
    <property type="term" value="P:RNA modification"/>
    <property type="evidence" value="ECO:0007669"/>
    <property type="project" value="InterPro"/>
</dbReference>
<dbReference type="EMBL" id="BTGU01001137">
    <property type="protein sequence ID" value="GMN70404.1"/>
    <property type="molecule type" value="Genomic_DNA"/>
</dbReference>
<comment type="caution">
    <text evidence="3">The sequence shown here is derived from an EMBL/GenBank/DDBJ whole genome shotgun (WGS) entry which is preliminary data.</text>
</comment>
<dbReference type="Pfam" id="PF13041">
    <property type="entry name" value="PPR_2"/>
    <property type="match status" value="1"/>
</dbReference>
<dbReference type="PROSITE" id="PS51375">
    <property type="entry name" value="PPR"/>
    <property type="match status" value="1"/>
</dbReference>
<dbReference type="InterPro" id="IPR046960">
    <property type="entry name" value="PPR_At4g14850-like_plant"/>
</dbReference>
<keyword evidence="1" id="KW-0677">Repeat</keyword>
<dbReference type="Proteomes" id="UP001187192">
    <property type="component" value="Unassembled WGS sequence"/>
</dbReference>
<dbReference type="AlphaFoldDB" id="A0AA88E960"/>
<name>A0AA88E960_FICCA</name>
<dbReference type="GO" id="GO:0003723">
    <property type="term" value="F:RNA binding"/>
    <property type="evidence" value="ECO:0007669"/>
    <property type="project" value="InterPro"/>
</dbReference>
<dbReference type="InterPro" id="IPR011990">
    <property type="entry name" value="TPR-like_helical_dom_sf"/>
</dbReference>
<accession>A0AA88E960</accession>
<dbReference type="InterPro" id="IPR002885">
    <property type="entry name" value="PPR_rpt"/>
</dbReference>